<evidence type="ECO:0000313" key="1">
    <source>
        <dbReference type="EMBL" id="SHK59098.1"/>
    </source>
</evidence>
<protein>
    <submittedName>
        <fullName evidence="1">Uncharacterized protein</fullName>
    </submittedName>
</protein>
<dbReference type="RefSeq" id="WP_079540057.1">
    <property type="nucleotide sequence ID" value="NZ_LT670844.1"/>
</dbReference>
<accession>A0A1M6TQK5</accession>
<dbReference type="EMBL" id="LT670844">
    <property type="protein sequence ID" value="SHK59098.1"/>
    <property type="molecule type" value="Genomic_DNA"/>
</dbReference>
<name>A0A1M6TQK5_9BRAD</name>
<reference evidence="1 2" key="1">
    <citation type="submission" date="2016-11" db="EMBL/GenBank/DDBJ databases">
        <authorList>
            <person name="Jaros S."/>
            <person name="Januszkiewicz K."/>
            <person name="Wedrychowicz H."/>
        </authorList>
    </citation>
    <scope>NUCLEOTIDE SEQUENCE [LARGE SCALE GENOMIC DNA]</scope>
    <source>
        <strain evidence="1 2">GAS499</strain>
    </source>
</reference>
<dbReference type="Proteomes" id="UP000189935">
    <property type="component" value="Chromosome I"/>
</dbReference>
<organism evidence="1 2">
    <name type="scientific">Bradyrhizobium lablabi</name>
    <dbReference type="NCBI Taxonomy" id="722472"/>
    <lineage>
        <taxon>Bacteria</taxon>
        <taxon>Pseudomonadati</taxon>
        <taxon>Pseudomonadota</taxon>
        <taxon>Alphaproteobacteria</taxon>
        <taxon>Hyphomicrobiales</taxon>
        <taxon>Nitrobacteraceae</taxon>
        <taxon>Bradyrhizobium</taxon>
    </lineage>
</organism>
<sequence>MTSNIEPLAREMAVRICRRSGMAEADIPRWVELHWPCAAAMLEAGVMDEDGEWVADKDVRRGMEAYRERILKQKAAP</sequence>
<dbReference type="OrthoDB" id="8241672at2"/>
<proteinExistence type="predicted"/>
<dbReference type="AlphaFoldDB" id="A0A1M6TQK5"/>
<gene>
    <name evidence="1" type="ORF">SAMN05444159_3659</name>
</gene>
<evidence type="ECO:0000313" key="2">
    <source>
        <dbReference type="Proteomes" id="UP000189935"/>
    </source>
</evidence>